<feature type="domain" description="Phospholipase A2-like central" evidence="1">
    <location>
        <begin position="31"/>
        <end position="70"/>
    </location>
</feature>
<dbReference type="SUPFAM" id="SSF48619">
    <property type="entry name" value="Phospholipase A2, PLA2"/>
    <property type="match status" value="1"/>
</dbReference>
<evidence type="ECO:0000259" key="1">
    <source>
        <dbReference type="Pfam" id="PF05826"/>
    </source>
</evidence>
<dbReference type="GO" id="GO:0006644">
    <property type="term" value="P:phospholipid metabolic process"/>
    <property type="evidence" value="ECO:0007669"/>
    <property type="project" value="InterPro"/>
</dbReference>
<evidence type="ECO:0000313" key="2">
    <source>
        <dbReference type="EMBL" id="CAI9741474.1"/>
    </source>
</evidence>
<dbReference type="AlphaFoldDB" id="A0AA36BW72"/>
<dbReference type="GO" id="GO:0004623">
    <property type="term" value="F:phospholipase A2 activity"/>
    <property type="evidence" value="ECO:0007669"/>
    <property type="project" value="InterPro"/>
</dbReference>
<protein>
    <submittedName>
        <fullName evidence="2">Venom phospholipase A2</fullName>
    </submittedName>
</protein>
<dbReference type="Pfam" id="PF05826">
    <property type="entry name" value="Phospholip_A2_2"/>
    <property type="match status" value="1"/>
</dbReference>
<dbReference type="InterPro" id="IPR036444">
    <property type="entry name" value="PLipase_A2_dom_sf"/>
</dbReference>
<dbReference type="PANTHER" id="PTHR12253">
    <property type="entry name" value="RH14732P"/>
    <property type="match status" value="1"/>
</dbReference>
<reference evidence="2" key="1">
    <citation type="submission" date="2023-08" db="EMBL/GenBank/DDBJ databases">
        <authorList>
            <person name="Alioto T."/>
            <person name="Alioto T."/>
            <person name="Gomez Garrido J."/>
        </authorList>
    </citation>
    <scope>NUCLEOTIDE SEQUENCE</scope>
</reference>
<accession>A0AA36BW72</accession>
<dbReference type="Proteomes" id="UP001162480">
    <property type="component" value="Chromosome 26"/>
</dbReference>
<gene>
    <name evidence="2" type="ORF">OCTVUL_1B025383</name>
</gene>
<proteinExistence type="predicted"/>
<evidence type="ECO:0000313" key="3">
    <source>
        <dbReference type="Proteomes" id="UP001162480"/>
    </source>
</evidence>
<keyword evidence="3" id="KW-1185">Reference proteome</keyword>
<dbReference type="Gene3D" id="1.20.90.10">
    <property type="entry name" value="Phospholipase A2 domain"/>
    <property type="match status" value="1"/>
</dbReference>
<name>A0AA36BW72_OCTVU</name>
<sequence length="105" mass="12525">MFYTDGRRVVEVLYDHMDDLNHPLCFVYGQRCSCNCDNRFYDCLKNSTDAAADTIGYIFFNMLGRECFTSQYPDRCVRKILFLCVEHDFNKEKAKVMRFIKGRKY</sequence>
<dbReference type="InterPro" id="IPR016090">
    <property type="entry name" value="PLA2-like_dom"/>
</dbReference>
<dbReference type="GO" id="GO:0050482">
    <property type="term" value="P:arachidonate secretion"/>
    <property type="evidence" value="ECO:0007669"/>
    <property type="project" value="InterPro"/>
</dbReference>
<organism evidence="2 3">
    <name type="scientific">Octopus vulgaris</name>
    <name type="common">Common octopus</name>
    <dbReference type="NCBI Taxonomy" id="6645"/>
    <lineage>
        <taxon>Eukaryota</taxon>
        <taxon>Metazoa</taxon>
        <taxon>Spiralia</taxon>
        <taxon>Lophotrochozoa</taxon>
        <taxon>Mollusca</taxon>
        <taxon>Cephalopoda</taxon>
        <taxon>Coleoidea</taxon>
        <taxon>Octopodiformes</taxon>
        <taxon>Octopoda</taxon>
        <taxon>Incirrata</taxon>
        <taxon>Octopodidae</taxon>
        <taxon>Octopus</taxon>
    </lineage>
</organism>
<dbReference type="EMBL" id="OX597839">
    <property type="protein sequence ID" value="CAI9741474.1"/>
    <property type="molecule type" value="Genomic_DNA"/>
</dbReference>